<evidence type="ECO:0000313" key="3">
    <source>
        <dbReference type="Proteomes" id="UP000223060"/>
    </source>
</evidence>
<dbReference type="InterPro" id="IPR001387">
    <property type="entry name" value="Cro/C1-type_HTH"/>
</dbReference>
<feature type="domain" description="HTH cro/C1-type" evidence="1">
    <location>
        <begin position="12"/>
        <end position="68"/>
    </location>
</feature>
<sequence length="74" mass="8663">MSMLSRYVIINLKNLVESRNISLRELARLSDIEPSIINKLSNNKHERISLRHIERIAEALEIDDIREIISIESH</sequence>
<dbReference type="Gene3D" id="1.10.260.40">
    <property type="entry name" value="lambda repressor-like DNA-binding domains"/>
    <property type="match status" value="1"/>
</dbReference>
<dbReference type="AlphaFoldDB" id="A0A1S7FS62"/>
<dbReference type="PROSITE" id="PS50943">
    <property type="entry name" value="HTH_CROC1"/>
    <property type="match status" value="1"/>
</dbReference>
<gene>
    <name evidence="2" type="ORF">UE46_04055</name>
</gene>
<dbReference type="KEGG" id="lwi:UE46_04055"/>
<dbReference type="Pfam" id="PF13443">
    <property type="entry name" value="HTH_26"/>
    <property type="match status" value="1"/>
</dbReference>
<dbReference type="InterPro" id="IPR010982">
    <property type="entry name" value="Lambda_DNA-bd_dom_sf"/>
</dbReference>
<evidence type="ECO:0000313" key="2">
    <source>
        <dbReference type="EMBL" id="AQY50281.1"/>
    </source>
</evidence>
<reference evidence="3" key="1">
    <citation type="submission" date="2015-03" db="EMBL/GenBank/DDBJ databases">
        <authorList>
            <person name="Ferrari E."/>
            <person name="Walter M.C."/>
            <person name="Huptas C."/>
            <person name="Scherer S."/>
            <person name="Mueller-Herbst S."/>
        </authorList>
    </citation>
    <scope>NUCLEOTIDE SEQUENCE [LARGE SCALE GENOMIC DNA]</scope>
    <source>
        <strain evidence="3">LWP01</strain>
    </source>
</reference>
<dbReference type="EMBL" id="CP011102">
    <property type="protein sequence ID" value="AQY50281.1"/>
    <property type="molecule type" value="Genomic_DNA"/>
</dbReference>
<name>A0A1S7FS62_9LIST</name>
<proteinExistence type="predicted"/>
<keyword evidence="3" id="KW-1185">Reference proteome</keyword>
<dbReference type="SMART" id="SM00530">
    <property type="entry name" value="HTH_XRE"/>
    <property type="match status" value="1"/>
</dbReference>
<organism evidence="2 3">
    <name type="scientific">Listeria weihenstephanensis</name>
    <dbReference type="NCBI Taxonomy" id="1006155"/>
    <lineage>
        <taxon>Bacteria</taxon>
        <taxon>Bacillati</taxon>
        <taxon>Bacillota</taxon>
        <taxon>Bacilli</taxon>
        <taxon>Bacillales</taxon>
        <taxon>Listeriaceae</taxon>
        <taxon>Listeria</taxon>
    </lineage>
</organism>
<protein>
    <submittedName>
        <fullName evidence="2">Transcriptional regulator</fullName>
    </submittedName>
</protein>
<dbReference type="SUPFAM" id="SSF47413">
    <property type="entry name" value="lambda repressor-like DNA-binding domains"/>
    <property type="match status" value="1"/>
</dbReference>
<dbReference type="Proteomes" id="UP000223060">
    <property type="component" value="Chromosome"/>
</dbReference>
<dbReference type="GO" id="GO:0003677">
    <property type="term" value="F:DNA binding"/>
    <property type="evidence" value="ECO:0007669"/>
    <property type="project" value="InterPro"/>
</dbReference>
<evidence type="ECO:0000259" key="1">
    <source>
        <dbReference type="PROSITE" id="PS50943"/>
    </source>
</evidence>
<accession>A0A1S7FS62</accession>
<dbReference type="CDD" id="cd00093">
    <property type="entry name" value="HTH_XRE"/>
    <property type="match status" value="1"/>
</dbReference>